<keyword evidence="2" id="KW-1185">Reference proteome</keyword>
<evidence type="ECO:0000313" key="1">
    <source>
        <dbReference type="EMBL" id="MEQ2557382.1"/>
    </source>
</evidence>
<evidence type="ECO:0000313" key="2">
    <source>
        <dbReference type="Proteomes" id="UP001454489"/>
    </source>
</evidence>
<sequence length="332" mass="38519">MENKGYPKVLYHYASMEKGTSILKHKNIRLSDITKSNDVKEMSIFFPDLFDEMLKNYDEHNGFSYKFEYKGKGNRQAFGLFVNELKKKIEKEFEDGSIATFALCLSEEGDLLSQWRGYADDGKGICLGLNVEEILKFVGISSVSGFSLEKVEYLSKEQIDEWVKNVANQMLGIVEIILGAIEEGNIQYYSAKEFDEDIFNTIYYNILSEVEESIKFKTEGFKEEKEWRFFIKNSLNKDDIKGKKITSIGTLGEGARRKTSKYVADNVEFNIKENDMVPFVSLKFEKFHNNLINQVICGPNNKIREKDLELFLRKYGYRNCKGRKTNITYIVR</sequence>
<accession>A0ABV1HCD6</accession>
<dbReference type="Proteomes" id="UP001454489">
    <property type="component" value="Unassembled WGS sequence"/>
</dbReference>
<dbReference type="InterPro" id="IPR021352">
    <property type="entry name" value="DUF2971"/>
</dbReference>
<reference evidence="1 2" key="1">
    <citation type="submission" date="2024-03" db="EMBL/GenBank/DDBJ databases">
        <title>Human intestinal bacterial collection.</title>
        <authorList>
            <person name="Pauvert C."/>
            <person name="Hitch T.C.A."/>
            <person name="Clavel T."/>
        </authorList>
    </citation>
    <scope>NUCLEOTIDE SEQUENCE [LARGE SCALE GENOMIC DNA]</scope>
    <source>
        <strain evidence="1 2">CLA-AA-H185</strain>
    </source>
</reference>
<organism evidence="1 2">
    <name type="scientific">Maccoyibacter intestinihominis</name>
    <dbReference type="NCBI Taxonomy" id="3133499"/>
    <lineage>
        <taxon>Bacteria</taxon>
        <taxon>Bacillati</taxon>
        <taxon>Bacillota</taxon>
        <taxon>Clostridia</taxon>
        <taxon>Lachnospirales</taxon>
        <taxon>Lachnospiraceae</taxon>
        <taxon>Maccoyibacter</taxon>
    </lineage>
</organism>
<protein>
    <submittedName>
        <fullName evidence="1">DUF2971 domain-containing protein</fullName>
    </submittedName>
</protein>
<name>A0ABV1HCD6_9FIRM</name>
<dbReference type="Pfam" id="PF11185">
    <property type="entry name" value="DUF2971"/>
    <property type="match status" value="1"/>
</dbReference>
<gene>
    <name evidence="1" type="ORF">WMO43_05750</name>
</gene>
<dbReference type="EMBL" id="JBBMEX010000004">
    <property type="protein sequence ID" value="MEQ2557382.1"/>
    <property type="molecule type" value="Genomic_DNA"/>
</dbReference>
<dbReference type="RefSeq" id="WP_353530525.1">
    <property type="nucleotide sequence ID" value="NZ_JBBMEX010000004.1"/>
</dbReference>
<proteinExistence type="predicted"/>
<comment type="caution">
    <text evidence="1">The sequence shown here is derived from an EMBL/GenBank/DDBJ whole genome shotgun (WGS) entry which is preliminary data.</text>
</comment>